<dbReference type="RefSeq" id="WP_096893419.1">
    <property type="nucleotide sequence ID" value="NZ_BAOS01000005.1"/>
</dbReference>
<feature type="region of interest" description="Disordered" evidence="1">
    <location>
        <begin position="203"/>
        <end position="229"/>
    </location>
</feature>
<organism evidence="2 3">
    <name type="scientific">Candidatus Scalindua japonica</name>
    <dbReference type="NCBI Taxonomy" id="1284222"/>
    <lineage>
        <taxon>Bacteria</taxon>
        <taxon>Pseudomonadati</taxon>
        <taxon>Planctomycetota</taxon>
        <taxon>Candidatus Brocadiia</taxon>
        <taxon>Candidatus Brocadiales</taxon>
        <taxon>Candidatus Scalinduaceae</taxon>
        <taxon>Candidatus Scalindua</taxon>
    </lineage>
</organism>
<dbReference type="InterPro" id="IPR011050">
    <property type="entry name" value="Pectin_lyase_fold/virulence"/>
</dbReference>
<dbReference type="EMBL" id="BAOS01000005">
    <property type="protein sequence ID" value="GAX60137.1"/>
    <property type="molecule type" value="Genomic_DNA"/>
</dbReference>
<dbReference type="OrthoDB" id="134981at2"/>
<accession>A0A286TW68</accession>
<reference evidence="3" key="1">
    <citation type="journal article" date="2017" name="Environ. Microbiol. Rep.">
        <title>Genetic Diversity of Marine Anaerobic Ammonium-Oxidizing Bacteria as Revealed by Genomic and Proteomic Analyses of 'Candidatus Scalindua japonica'.</title>
        <authorList>
            <person name="Oshiki M."/>
            <person name="Mizuto K."/>
            <person name="Kimura Z."/>
            <person name="Kindaichi T."/>
            <person name="Satoh H."/>
            <person name="Okabe S."/>
        </authorList>
    </citation>
    <scope>NUCLEOTIDE SEQUENCE [LARGE SCALE GENOMIC DNA]</scope>
    <source>
        <strain evidence="3">husup-a2</strain>
    </source>
</reference>
<dbReference type="Proteomes" id="UP000218542">
    <property type="component" value="Unassembled WGS sequence"/>
</dbReference>
<sequence>MPGDYSRKTFNSKKDYSGVLMQQGRVQLDADWNEQDDIINRRLRVETIDIGGRCFVPKETEDGFKIEVSNGTLTFGCGRIYVDGILADNHQIRDSKHASPPSSPPESNAEFDRALAEERGIIPVPYDDQPYYPDPPDLPVTGTHIVYIDVWDREVTYLEDPGIVEKAVNVDTTTRRQTVYQVKLLQVPDEITDITCSEADDFLKNHPDLQPSGGRLTSEATGEDDNENPCLLPPKGGYRGLENQLYRVEIHDGGEPGAATFKWSRDNGIVATKVLAISGVELNVESIGRDAERSFKSGDWVEIIDDNREFSGKAGEMRTITVDPDSNTISINSALPGDMPSDGAKERNTRVRRWDQNGEVQGPDGAIIVDLNDSGSGGVITIPDAGQSILLERGINITFNTKPESGEFRTGDYWNFSARTADGEIEELKEAPPHGIHHHYCCLAIVRYPLVTSPPETNVVVTDCRKLWPPEINKGCCVVVKAGDDLLGVVNKVAETGGGCICLLPGDHNLAAPIRMVGNSSIQIKGFGLVTRLHISEILGDNQPFILENATDISFENFAIFNSGSRSVWFCNNVKHLEIKKMFVYSSFILQRRAILQPIIANIDRTSHGWLLKSNVFLGSQGLKGSLMAQSDIVENIWIGSDFGIDLVNLINVRMKRNQWIGITGSVIEELDGRIKQAISEDETDSKAILRLIDSLIASSKKFNNYDYIALNGSGSFNVEFSENQVIGSIGISAEIVENCKIDSNEFITRNFGGTCGLVHGLLFTRNRIGEKSFEGNTRGSISCNVGLRIVGDAIDCEILDNAFLNVNEGVMFESDISGDKEVAKTFGVKVLARANIDTAESKVILEESRNRTDLRMSRHRFRRSTYFKIGKCKNTLIQGNIFNADRIGIEWSGTKDIINFRISNNTFTGCQDVAIQIEPDDNIFFLASTVDTKVRLIEKNKFEVYSGAVRATIGAVRIEKNDIRVLSPKVDRARWKDVLILAADHIYKFSPYLEAVKADDIPGLRANNKEVMRRIEKDPDSIDTVNFSKAVEEELLSTYKHNNGDALADSVYVMKALADIDAKNYLVANLNPRVINGTSNLEGFGINLSGLQNRVVHNRIFSDNRKVHGGVVLHLVSGEVRDNEVVADRIGLLMNAKVGQSILNAKVEGNSLKVLGVPNQDSRKKPIYSLAIPSLNPGHFSIGSNYLEGSVMVGADPISTLSIHKKELMEISKEAIYYNLIKHDSSTYNFMLLSKLIPPRYTSPTEIEPKVLAVLSNFKINHWNPDPHRDRPIIHFTNNRVVRGWTAIAQSAAGAYLTVDELKEQPNKSLILQLSNNVFDYWTKVVGYDLIITGNHNQGALQYRNGRKIEKVANIPEPEPF</sequence>
<evidence type="ECO:0000313" key="2">
    <source>
        <dbReference type="EMBL" id="GAX60137.1"/>
    </source>
</evidence>
<comment type="caution">
    <text evidence="2">The sequence shown here is derived from an EMBL/GenBank/DDBJ whole genome shotgun (WGS) entry which is preliminary data.</text>
</comment>
<proteinExistence type="predicted"/>
<evidence type="ECO:0000313" key="3">
    <source>
        <dbReference type="Proteomes" id="UP000218542"/>
    </source>
</evidence>
<gene>
    <name evidence="2" type="ORF">SCALIN_C05_0222</name>
</gene>
<dbReference type="Pfam" id="PF20129">
    <property type="entry name" value="DUF6519"/>
    <property type="match status" value="2"/>
</dbReference>
<dbReference type="InterPro" id="IPR045392">
    <property type="entry name" value="DUF6519"/>
</dbReference>
<name>A0A286TW68_9BACT</name>
<evidence type="ECO:0008006" key="4">
    <source>
        <dbReference type="Google" id="ProtNLM"/>
    </source>
</evidence>
<keyword evidence="3" id="KW-1185">Reference proteome</keyword>
<evidence type="ECO:0000256" key="1">
    <source>
        <dbReference type="SAM" id="MobiDB-lite"/>
    </source>
</evidence>
<protein>
    <recommendedName>
        <fullName evidence="4">Right handed beta helix domain-containing protein</fullName>
    </recommendedName>
</protein>
<dbReference type="SUPFAM" id="SSF51126">
    <property type="entry name" value="Pectin lyase-like"/>
    <property type="match status" value="1"/>
</dbReference>